<evidence type="ECO:0008006" key="4">
    <source>
        <dbReference type="Google" id="ProtNLM"/>
    </source>
</evidence>
<keyword evidence="3" id="KW-1185">Reference proteome</keyword>
<name>A0A852ZC07_9ACTN</name>
<keyword evidence="1" id="KW-0732">Signal</keyword>
<dbReference type="InterPro" id="IPR021903">
    <property type="entry name" value="DUF3515"/>
</dbReference>
<gene>
    <name evidence="2" type="ORF">F4554_001966</name>
</gene>
<evidence type="ECO:0000313" key="3">
    <source>
        <dbReference type="Proteomes" id="UP000579605"/>
    </source>
</evidence>
<dbReference type="Proteomes" id="UP000579605">
    <property type="component" value="Unassembled WGS sequence"/>
</dbReference>
<accession>A0A852ZC07</accession>
<sequence>MRPLAAFVALATSVALGLLAAGCGEPTVRVEPPHPTGAAAAVCQALSSALPTKVLDGSARVVQPSTPYAAAWGDPPILLRCGVDRPAKLRASSECLMIDGVGWFSERATRGYIFTTVGRDAYVEVSVPSAYQPPSNALVDVAAAVRKAVPVRTPCV</sequence>
<protein>
    <recommendedName>
        <fullName evidence="4">DUF3515 domain-containing protein</fullName>
    </recommendedName>
</protein>
<feature type="signal peptide" evidence="1">
    <location>
        <begin position="1"/>
        <end position="20"/>
    </location>
</feature>
<dbReference type="PROSITE" id="PS51257">
    <property type="entry name" value="PROKAR_LIPOPROTEIN"/>
    <property type="match status" value="1"/>
</dbReference>
<dbReference type="Pfam" id="PF12028">
    <property type="entry name" value="DUF3515"/>
    <property type="match status" value="1"/>
</dbReference>
<dbReference type="EMBL" id="JACBZH010000001">
    <property type="protein sequence ID" value="NYH89328.1"/>
    <property type="molecule type" value="Genomic_DNA"/>
</dbReference>
<reference evidence="2 3" key="1">
    <citation type="submission" date="2020-07" db="EMBL/GenBank/DDBJ databases">
        <title>Sequencing the genomes of 1000 actinobacteria strains.</title>
        <authorList>
            <person name="Klenk H.-P."/>
        </authorList>
    </citation>
    <scope>NUCLEOTIDE SEQUENCE [LARGE SCALE GENOMIC DNA]</scope>
    <source>
        <strain evidence="2 3">DSM 18448</strain>
    </source>
</reference>
<dbReference type="RefSeq" id="WP_179787075.1">
    <property type="nucleotide sequence ID" value="NZ_BAAARR010000038.1"/>
</dbReference>
<proteinExistence type="predicted"/>
<organism evidence="2 3">
    <name type="scientific">Actinopolymorpha rutila</name>
    <dbReference type="NCBI Taxonomy" id="446787"/>
    <lineage>
        <taxon>Bacteria</taxon>
        <taxon>Bacillati</taxon>
        <taxon>Actinomycetota</taxon>
        <taxon>Actinomycetes</taxon>
        <taxon>Propionibacteriales</taxon>
        <taxon>Actinopolymorphaceae</taxon>
        <taxon>Actinopolymorpha</taxon>
    </lineage>
</organism>
<evidence type="ECO:0000256" key="1">
    <source>
        <dbReference type="SAM" id="SignalP"/>
    </source>
</evidence>
<evidence type="ECO:0000313" key="2">
    <source>
        <dbReference type="EMBL" id="NYH89328.1"/>
    </source>
</evidence>
<comment type="caution">
    <text evidence="2">The sequence shown here is derived from an EMBL/GenBank/DDBJ whole genome shotgun (WGS) entry which is preliminary data.</text>
</comment>
<feature type="chain" id="PRO_5033043043" description="DUF3515 domain-containing protein" evidence="1">
    <location>
        <begin position="21"/>
        <end position="156"/>
    </location>
</feature>
<dbReference type="AlphaFoldDB" id="A0A852ZC07"/>